<name>A0ABR4HG17_9EURO</name>
<sequence>MWMHSSNGIILSPLPAPESLGSAGGRLLQSNWEHGQPPVWYGMVMTSRYLPAIKLLEEQNLDPDHNSCPLEEGVDPLDGKLMDSAHSLERSYFPRDDLCALPLSLYFDTPCQDRTHTVEISSLSGVTQLLRTFDRRPNHPDNIGRFTVHSSTFLFRFDILRHHTTLNPQVIINAQRILTKPKNITAPQFFSSPIPVRDSPARKCSSIPPTEFL</sequence>
<proteinExistence type="predicted"/>
<comment type="caution">
    <text evidence="1">The sequence shown here is derived from an EMBL/GenBank/DDBJ whole genome shotgun (WGS) entry which is preliminary data.</text>
</comment>
<protein>
    <submittedName>
        <fullName evidence="1">Uncharacterized protein</fullName>
    </submittedName>
</protein>
<reference evidence="1 2" key="1">
    <citation type="submission" date="2024-07" db="EMBL/GenBank/DDBJ databases">
        <title>Section-level genome sequencing and comparative genomics of Aspergillus sections Usti and Cavernicolus.</title>
        <authorList>
            <consortium name="Lawrence Berkeley National Laboratory"/>
            <person name="Nybo J.L."/>
            <person name="Vesth T.C."/>
            <person name="Theobald S."/>
            <person name="Frisvad J.C."/>
            <person name="Larsen T.O."/>
            <person name="Kjaerboelling I."/>
            <person name="Rothschild-Mancinelli K."/>
            <person name="Lyhne E.K."/>
            <person name="Kogle M.E."/>
            <person name="Barry K."/>
            <person name="Clum A."/>
            <person name="Na H."/>
            <person name="Ledsgaard L."/>
            <person name="Lin J."/>
            <person name="Lipzen A."/>
            <person name="Kuo A."/>
            <person name="Riley R."/>
            <person name="Mondo S."/>
            <person name="Labutti K."/>
            <person name="Haridas S."/>
            <person name="Pangalinan J."/>
            <person name="Salamov A.A."/>
            <person name="Simmons B.A."/>
            <person name="Magnuson J.K."/>
            <person name="Chen J."/>
            <person name="Drula E."/>
            <person name="Henrissat B."/>
            <person name="Wiebenga A."/>
            <person name="Lubbers R.J."/>
            <person name="Gomes A.C."/>
            <person name="Makela M.R."/>
            <person name="Stajich J."/>
            <person name="Grigoriev I.V."/>
            <person name="Mortensen U.H."/>
            <person name="De Vries R.P."/>
            <person name="Baker S.E."/>
            <person name="Andersen M.R."/>
        </authorList>
    </citation>
    <scope>NUCLEOTIDE SEQUENCE [LARGE SCALE GENOMIC DNA]</scope>
    <source>
        <strain evidence="1 2">CBS 588.65</strain>
    </source>
</reference>
<dbReference type="Proteomes" id="UP001610334">
    <property type="component" value="Unassembled WGS sequence"/>
</dbReference>
<organism evidence="1 2">
    <name type="scientific">Aspergillus granulosus</name>
    <dbReference type="NCBI Taxonomy" id="176169"/>
    <lineage>
        <taxon>Eukaryota</taxon>
        <taxon>Fungi</taxon>
        <taxon>Dikarya</taxon>
        <taxon>Ascomycota</taxon>
        <taxon>Pezizomycotina</taxon>
        <taxon>Eurotiomycetes</taxon>
        <taxon>Eurotiomycetidae</taxon>
        <taxon>Eurotiales</taxon>
        <taxon>Aspergillaceae</taxon>
        <taxon>Aspergillus</taxon>
        <taxon>Aspergillus subgen. Nidulantes</taxon>
    </lineage>
</organism>
<evidence type="ECO:0000313" key="2">
    <source>
        <dbReference type="Proteomes" id="UP001610334"/>
    </source>
</evidence>
<keyword evidence="2" id="KW-1185">Reference proteome</keyword>
<evidence type="ECO:0000313" key="1">
    <source>
        <dbReference type="EMBL" id="KAL2813703.1"/>
    </source>
</evidence>
<gene>
    <name evidence="1" type="ORF">BJX63DRAFT_212038</name>
</gene>
<accession>A0ABR4HG17</accession>
<dbReference type="EMBL" id="JBFXLT010000038">
    <property type="protein sequence ID" value="KAL2813703.1"/>
    <property type="molecule type" value="Genomic_DNA"/>
</dbReference>